<feature type="domain" description="Alpha-amylase C-terminal" evidence="14">
    <location>
        <begin position="423"/>
        <end position="512"/>
    </location>
</feature>
<dbReference type="InterPro" id="IPR006048">
    <property type="entry name" value="A-amylase/branching_C"/>
</dbReference>
<proteinExistence type="inferred from homology"/>
<dbReference type="CDD" id="cd11317">
    <property type="entry name" value="AmyAc_bac_euk_AmyA"/>
    <property type="match status" value="1"/>
</dbReference>
<dbReference type="PRINTS" id="PR00110">
    <property type="entry name" value="ALPHAAMYLASE"/>
</dbReference>
<evidence type="ECO:0000256" key="3">
    <source>
        <dbReference type="ARBA" id="ARBA00001923"/>
    </source>
</evidence>
<accession>A0A8K0EM57</accession>
<evidence type="ECO:0000256" key="13">
    <source>
        <dbReference type="SAM" id="SignalP"/>
    </source>
</evidence>
<evidence type="ECO:0000256" key="1">
    <source>
        <dbReference type="ARBA" id="ARBA00000548"/>
    </source>
</evidence>
<keyword evidence="10" id="KW-0119">Carbohydrate metabolism</keyword>
<dbReference type="GO" id="GO:0046872">
    <property type="term" value="F:metal ion binding"/>
    <property type="evidence" value="ECO:0007669"/>
    <property type="project" value="UniProtKB-KW"/>
</dbReference>
<dbReference type="GO" id="GO:0004556">
    <property type="term" value="F:alpha-amylase activity"/>
    <property type="evidence" value="ECO:0007669"/>
    <property type="project" value="UniProtKB-UniRule"/>
</dbReference>
<dbReference type="OrthoDB" id="550577at2759"/>
<feature type="chain" id="PRO_5035463818" description="alpha-amylase" evidence="13">
    <location>
        <begin position="17"/>
        <end position="737"/>
    </location>
</feature>
<dbReference type="GO" id="GO:0005975">
    <property type="term" value="P:carbohydrate metabolic process"/>
    <property type="evidence" value="ECO:0007669"/>
    <property type="project" value="InterPro"/>
</dbReference>
<dbReference type="PANTHER" id="PTHR43447">
    <property type="entry name" value="ALPHA-AMYLASE"/>
    <property type="match status" value="1"/>
</dbReference>
<dbReference type="InterPro" id="IPR006046">
    <property type="entry name" value="Alpha_amylase"/>
</dbReference>
<dbReference type="SMART" id="SM00642">
    <property type="entry name" value="Aamy"/>
    <property type="match status" value="1"/>
</dbReference>
<evidence type="ECO:0000313" key="16">
    <source>
        <dbReference type="EMBL" id="CAH1253284.1"/>
    </source>
</evidence>
<evidence type="ECO:0000256" key="9">
    <source>
        <dbReference type="ARBA" id="ARBA00023214"/>
    </source>
</evidence>
<dbReference type="EC" id="3.2.1.1" evidence="5"/>
<keyword evidence="13" id="KW-0732">Signal</keyword>
<dbReference type="InterPro" id="IPR031319">
    <property type="entry name" value="A-amylase_C"/>
</dbReference>
<dbReference type="InterPro" id="IPR013780">
    <property type="entry name" value="Glyco_hydro_b"/>
</dbReference>
<dbReference type="Gene3D" id="2.60.40.1180">
    <property type="entry name" value="Golgi alpha-mannosidase II"/>
    <property type="match status" value="1"/>
</dbReference>
<keyword evidence="6" id="KW-0479">Metal-binding</keyword>
<comment type="catalytic activity">
    <reaction evidence="1">
        <text>Endohydrolysis of (1-&gt;4)-alpha-D-glucosidic linkages in polysaccharides containing three or more (1-&gt;4)-alpha-linked D-glucose units.</text>
        <dbReference type="EC" id="3.2.1.1"/>
    </reaction>
</comment>
<sequence length="737" mass="80456">MRMIILLIAGLSGTLAQHAPNTADNKQAIVHLFEWRWADIAAECERFLGPYGFGGVQVSPPNENRVITSPNRPWWERYQPISYHLNTRSGNDEDFKDMVHRCNEQGVRIYVDVVINHMCGAGGSGHGTGGSYFNTDSLEFSGVPFGANDFNDCGTCGTSDCNIHNYGDANQVRNCRLVALLDLKLSSDYVRGKIADYLNYLISIGVAGFRVDAAKHMWPGDMAAIFGRLSDLNTAYFPSGSRPFIFMEVIDLGGEAISSSEYTHLGRITEFKYGMQLGYVFRKQNGQKLAHLANFGEGWGMQLDNNALVFVDNHDNQRGHGAGGQSILTFRDSRLYKMANAFMLAFPYGFVRMMSSFYWDQWWEGGKDKNDWIGPPADGSGNTMGVSINNMGTCDNGWMCEHRWRQNRNMVTFRNVAAGHGMYNWWDNGNNQIAFSRGDRAFIAINNEDWSALDATLQTGLSSGDYCDVISGDLSNGGCTGKTITVGGDGRAHIHIAGDDEDPIIAIHADSKVGSGNGIDPGPIIPVNPVDPVDPVNPNPISPTGTERTVVFIKKQTSVGQDLFLRGGIGHEVRPGCTSDAASSQCAIPISHRIGGTNTNLNSWKQGDNHLDWYGVESGQGFGAQGSPLAWTTSNTNNAATVSSQGYGYTPLNQWGDHYWILDVDMDCSRTENGWFEVKAIVGYSGGGVQWESDRTQGPCGGTAGGTKPYSSGNHFALCGKINVFDFDGNTCTINEF</sequence>
<dbReference type="Proteomes" id="UP000838412">
    <property type="component" value="Chromosome 2"/>
</dbReference>
<dbReference type="SUPFAM" id="SSF51011">
    <property type="entry name" value="Glycosyl hydrolase domain"/>
    <property type="match status" value="1"/>
</dbReference>
<evidence type="ECO:0000256" key="5">
    <source>
        <dbReference type="ARBA" id="ARBA00012595"/>
    </source>
</evidence>
<keyword evidence="7" id="KW-0378">Hydrolase</keyword>
<reference evidence="16" key="1">
    <citation type="submission" date="2022-01" db="EMBL/GenBank/DDBJ databases">
        <authorList>
            <person name="Braso-Vives M."/>
        </authorList>
    </citation>
    <scope>NUCLEOTIDE SEQUENCE</scope>
</reference>
<dbReference type="SMR" id="A0A8K0EM57"/>
<evidence type="ECO:0000256" key="7">
    <source>
        <dbReference type="ARBA" id="ARBA00022801"/>
    </source>
</evidence>
<name>A0A8K0EM57_BRALA</name>
<comment type="cofactor">
    <cofactor evidence="3">
        <name>chloride</name>
        <dbReference type="ChEBI" id="CHEBI:17996"/>
    </cofactor>
</comment>
<evidence type="ECO:0000256" key="2">
    <source>
        <dbReference type="ARBA" id="ARBA00001913"/>
    </source>
</evidence>
<evidence type="ECO:0000259" key="14">
    <source>
        <dbReference type="SMART" id="SM00632"/>
    </source>
</evidence>
<feature type="domain" description="Glycosyl hydrolase family 13 catalytic" evidence="15">
    <location>
        <begin position="27"/>
        <end position="414"/>
    </location>
</feature>
<dbReference type="Gene3D" id="3.20.20.80">
    <property type="entry name" value="Glycosidases"/>
    <property type="match status" value="1"/>
</dbReference>
<dbReference type="Pfam" id="PF02806">
    <property type="entry name" value="Alpha-amylase_C"/>
    <property type="match status" value="1"/>
</dbReference>
<keyword evidence="8" id="KW-0106">Calcium</keyword>
<evidence type="ECO:0000256" key="6">
    <source>
        <dbReference type="ARBA" id="ARBA00022723"/>
    </source>
</evidence>
<evidence type="ECO:0000256" key="12">
    <source>
        <dbReference type="RuleBase" id="RU003615"/>
    </source>
</evidence>
<evidence type="ECO:0000256" key="11">
    <source>
        <dbReference type="ARBA" id="ARBA00023295"/>
    </source>
</evidence>
<evidence type="ECO:0000256" key="4">
    <source>
        <dbReference type="ARBA" id="ARBA00008061"/>
    </source>
</evidence>
<gene>
    <name evidence="16" type="primary">AMY1A</name>
    <name evidence="16" type="ORF">BLAG_LOCUS13105</name>
</gene>
<protein>
    <recommendedName>
        <fullName evidence="5">alpha-amylase</fullName>
        <ecNumber evidence="5">3.2.1.1</ecNumber>
    </recommendedName>
</protein>
<dbReference type="EMBL" id="OV696687">
    <property type="protein sequence ID" value="CAH1253284.1"/>
    <property type="molecule type" value="Genomic_DNA"/>
</dbReference>
<evidence type="ECO:0000259" key="15">
    <source>
        <dbReference type="SMART" id="SM00642"/>
    </source>
</evidence>
<feature type="signal peptide" evidence="13">
    <location>
        <begin position="1"/>
        <end position="16"/>
    </location>
</feature>
<dbReference type="InterPro" id="IPR006047">
    <property type="entry name" value="GH13_cat_dom"/>
</dbReference>
<dbReference type="SMART" id="SM00632">
    <property type="entry name" value="Aamy_C"/>
    <property type="match status" value="1"/>
</dbReference>
<organism evidence="16 17">
    <name type="scientific">Branchiostoma lanceolatum</name>
    <name type="common">Common lancelet</name>
    <name type="synonym">Amphioxus lanceolatum</name>
    <dbReference type="NCBI Taxonomy" id="7740"/>
    <lineage>
        <taxon>Eukaryota</taxon>
        <taxon>Metazoa</taxon>
        <taxon>Chordata</taxon>
        <taxon>Cephalochordata</taxon>
        <taxon>Leptocardii</taxon>
        <taxon>Amphioxiformes</taxon>
        <taxon>Branchiostomatidae</taxon>
        <taxon>Branchiostoma</taxon>
    </lineage>
</organism>
<dbReference type="AlphaFoldDB" id="A0A8K0EM57"/>
<keyword evidence="9" id="KW-0868">Chloride</keyword>
<evidence type="ECO:0000313" key="17">
    <source>
        <dbReference type="Proteomes" id="UP000838412"/>
    </source>
</evidence>
<keyword evidence="17" id="KW-1185">Reference proteome</keyword>
<dbReference type="SUPFAM" id="SSF51445">
    <property type="entry name" value="(Trans)glycosidases"/>
    <property type="match status" value="1"/>
</dbReference>
<dbReference type="InterPro" id="IPR017853">
    <property type="entry name" value="GH"/>
</dbReference>
<comment type="similarity">
    <text evidence="4 12">Belongs to the glycosyl hydrolase 13 family.</text>
</comment>
<evidence type="ECO:0000256" key="10">
    <source>
        <dbReference type="ARBA" id="ARBA00023277"/>
    </source>
</evidence>
<comment type="cofactor">
    <cofactor evidence="2">
        <name>Ca(2+)</name>
        <dbReference type="ChEBI" id="CHEBI:29108"/>
    </cofactor>
</comment>
<keyword evidence="11" id="KW-0326">Glycosidase</keyword>
<evidence type="ECO:0000256" key="8">
    <source>
        <dbReference type="ARBA" id="ARBA00022837"/>
    </source>
</evidence>
<dbReference type="FunFam" id="3.20.20.80:FF:000056">
    <property type="entry name" value="Pancreatic alpha-amylase"/>
    <property type="match status" value="1"/>
</dbReference>